<sequence>MNSILKIITIFSAFFICGCLNFYTSSSSSLLNSNEIDKKYIGLYEAGITTTDSYNITSQSYVSVTVSSGGVVTVNISGGYISFLNNIYKENMVKLSDNSYSASISSSGYRYYFTFTFSDYALNFYFDRNDGTRGSGNLTKVR</sequence>
<evidence type="ECO:0000256" key="1">
    <source>
        <dbReference type="SAM" id="Phobius"/>
    </source>
</evidence>
<dbReference type="KEGG" id="brm:Bmur_1165"/>
<dbReference type="AlphaFoldDB" id="D5U986"/>
<keyword evidence="1" id="KW-1133">Transmembrane helix</keyword>
<reference evidence="2 3" key="1">
    <citation type="journal article" date="2010" name="Stand. Genomic Sci.">
        <title>Complete genome sequence of Brachyspira murdochii type strain (56-150).</title>
        <authorList>
            <person name="Pati A."/>
            <person name="Sikorski J."/>
            <person name="Gronow S."/>
            <person name="Munk C."/>
            <person name="Lapidus A."/>
            <person name="Copeland A."/>
            <person name="Glavina Del Tio T."/>
            <person name="Nolan M."/>
            <person name="Lucas S."/>
            <person name="Chen F."/>
            <person name="Tice H."/>
            <person name="Cheng J.F."/>
            <person name="Han C."/>
            <person name="Detter J.C."/>
            <person name="Bruce D."/>
            <person name="Tapia R."/>
            <person name="Goodwin L."/>
            <person name="Pitluck S."/>
            <person name="Liolios K."/>
            <person name="Ivanova N."/>
            <person name="Mavromatis K."/>
            <person name="Mikhailova N."/>
            <person name="Chen A."/>
            <person name="Palaniappan K."/>
            <person name="Land M."/>
            <person name="Hauser L."/>
            <person name="Chang Y.J."/>
            <person name="Jeffries C.D."/>
            <person name="Spring S."/>
            <person name="Rohde M."/>
            <person name="Goker M."/>
            <person name="Bristow J."/>
            <person name="Eisen J.A."/>
            <person name="Markowitz V."/>
            <person name="Hugenholtz P."/>
            <person name="Kyrpides N.C."/>
            <person name="Klenk H.P."/>
        </authorList>
    </citation>
    <scope>NUCLEOTIDE SEQUENCE [LARGE SCALE GENOMIC DNA]</scope>
    <source>
        <strain evidence="3">ATCC 51284 / DSM 12563 / 56-150</strain>
    </source>
</reference>
<dbReference type="Proteomes" id="UP000001915">
    <property type="component" value="Chromosome"/>
</dbReference>
<protein>
    <recommendedName>
        <fullName evidence="4">Lipoprotein</fullName>
    </recommendedName>
</protein>
<organism evidence="2 3">
    <name type="scientific">Brachyspira murdochii (strain ATCC 51284 / DSM 12563 / 56-150)</name>
    <name type="common">Serpulina murdochii</name>
    <dbReference type="NCBI Taxonomy" id="526224"/>
    <lineage>
        <taxon>Bacteria</taxon>
        <taxon>Pseudomonadati</taxon>
        <taxon>Spirochaetota</taxon>
        <taxon>Spirochaetia</taxon>
        <taxon>Brachyspirales</taxon>
        <taxon>Brachyspiraceae</taxon>
        <taxon>Brachyspira</taxon>
    </lineage>
</organism>
<gene>
    <name evidence="2" type="ordered locus">Bmur_1165</name>
</gene>
<feature type="transmembrane region" description="Helical" evidence="1">
    <location>
        <begin position="7"/>
        <end position="24"/>
    </location>
</feature>
<dbReference type="STRING" id="526224.Bmur_1165"/>
<keyword evidence="1" id="KW-0472">Membrane</keyword>
<accession>D5U986</accession>
<evidence type="ECO:0000313" key="2">
    <source>
        <dbReference type="EMBL" id="ADG71259.1"/>
    </source>
</evidence>
<dbReference type="RefSeq" id="WP_013113682.1">
    <property type="nucleotide sequence ID" value="NC_014150.1"/>
</dbReference>
<evidence type="ECO:0008006" key="4">
    <source>
        <dbReference type="Google" id="ProtNLM"/>
    </source>
</evidence>
<evidence type="ECO:0000313" key="3">
    <source>
        <dbReference type="Proteomes" id="UP000001915"/>
    </source>
</evidence>
<proteinExistence type="predicted"/>
<dbReference type="HOGENOM" id="CLU_1831289_0_0_12"/>
<dbReference type="PROSITE" id="PS51257">
    <property type="entry name" value="PROKAR_LIPOPROTEIN"/>
    <property type="match status" value="1"/>
</dbReference>
<name>D5U986_BRAM5</name>
<keyword evidence="1" id="KW-0812">Transmembrane</keyword>
<dbReference type="EMBL" id="CP001959">
    <property type="protein sequence ID" value="ADG71259.1"/>
    <property type="molecule type" value="Genomic_DNA"/>
</dbReference>
<dbReference type="OrthoDB" id="308215at2"/>